<evidence type="ECO:0000313" key="1">
    <source>
        <dbReference type="EMBL" id="EPB90560.1"/>
    </source>
</evidence>
<reference evidence="2" key="1">
    <citation type="submission" date="2013-05" db="EMBL/GenBank/DDBJ databases">
        <title>The Genome sequence of Mucor circinelloides f. circinelloides 1006PhL.</title>
        <authorList>
            <consortium name="The Broad Institute Genomics Platform"/>
            <person name="Cuomo C."/>
            <person name="Earl A."/>
            <person name="Findley K."/>
            <person name="Lee S.C."/>
            <person name="Walker B."/>
            <person name="Young S."/>
            <person name="Zeng Q."/>
            <person name="Gargeya S."/>
            <person name="Fitzgerald M."/>
            <person name="Haas B."/>
            <person name="Abouelleil A."/>
            <person name="Allen A.W."/>
            <person name="Alvarado L."/>
            <person name="Arachchi H.M."/>
            <person name="Berlin A.M."/>
            <person name="Chapman S.B."/>
            <person name="Gainer-Dewar J."/>
            <person name="Goldberg J."/>
            <person name="Griggs A."/>
            <person name="Gujja S."/>
            <person name="Hansen M."/>
            <person name="Howarth C."/>
            <person name="Imamovic A."/>
            <person name="Ireland A."/>
            <person name="Larimer J."/>
            <person name="McCowan C."/>
            <person name="Murphy C."/>
            <person name="Pearson M."/>
            <person name="Poon T.W."/>
            <person name="Priest M."/>
            <person name="Roberts A."/>
            <person name="Saif S."/>
            <person name="Shea T."/>
            <person name="Sisk P."/>
            <person name="Sykes S."/>
            <person name="Wortman J."/>
            <person name="Nusbaum C."/>
            <person name="Birren B."/>
        </authorList>
    </citation>
    <scope>NUCLEOTIDE SEQUENCE [LARGE SCALE GENOMIC DNA]</scope>
    <source>
        <strain evidence="2">1006PhL</strain>
    </source>
</reference>
<dbReference type="AlphaFoldDB" id="S2KDX7"/>
<accession>S2KDX7</accession>
<dbReference type="Proteomes" id="UP000014254">
    <property type="component" value="Unassembled WGS sequence"/>
</dbReference>
<proteinExistence type="predicted"/>
<sequence>MCRTATITNIRSKYNSSLFTDRYCYQLLYRSTSSCHSRKPFCNLHQCSKFAEPCEGVLSDTVQLRKLLCGHTRSFKQHVQWMYISLDIVH</sequence>
<keyword evidence="2" id="KW-1185">Reference proteome</keyword>
<dbReference type="InParanoid" id="S2KDX7"/>
<evidence type="ECO:0000313" key="2">
    <source>
        <dbReference type="Proteomes" id="UP000014254"/>
    </source>
</evidence>
<gene>
    <name evidence="1" type="ORF">HMPREF1544_02620</name>
</gene>
<dbReference type="EMBL" id="KE123919">
    <property type="protein sequence ID" value="EPB90560.1"/>
    <property type="molecule type" value="Genomic_DNA"/>
</dbReference>
<name>S2KDX7_MUCC1</name>
<dbReference type="VEuPathDB" id="FungiDB:HMPREF1544_02620"/>
<organism evidence="1 2">
    <name type="scientific">Mucor circinelloides f. circinelloides (strain 1006PhL)</name>
    <name type="common">Mucormycosis agent</name>
    <name type="synonym">Calyptromyces circinelloides</name>
    <dbReference type="NCBI Taxonomy" id="1220926"/>
    <lineage>
        <taxon>Eukaryota</taxon>
        <taxon>Fungi</taxon>
        <taxon>Fungi incertae sedis</taxon>
        <taxon>Mucoromycota</taxon>
        <taxon>Mucoromycotina</taxon>
        <taxon>Mucoromycetes</taxon>
        <taxon>Mucorales</taxon>
        <taxon>Mucorineae</taxon>
        <taxon>Mucoraceae</taxon>
        <taxon>Mucor</taxon>
    </lineage>
</organism>
<protein>
    <submittedName>
        <fullName evidence="1">Uncharacterized protein</fullName>
    </submittedName>
</protein>